<proteinExistence type="predicted"/>
<protein>
    <submittedName>
        <fullName evidence="1">ECF transporter S component</fullName>
    </submittedName>
</protein>
<dbReference type="EMBL" id="JAWZSR010000004">
    <property type="protein sequence ID" value="MDX8046091.1"/>
    <property type="molecule type" value="Genomic_DNA"/>
</dbReference>
<accession>A0ACC6M5C4</accession>
<dbReference type="Proteomes" id="UP001277972">
    <property type="component" value="Unassembled WGS sequence"/>
</dbReference>
<comment type="caution">
    <text evidence="1">The sequence shown here is derived from an EMBL/GenBank/DDBJ whole genome shotgun (WGS) entry which is preliminary data.</text>
</comment>
<name>A0ACC6M5C4_9BACI</name>
<gene>
    <name evidence="1" type="ORF">SH601_08825</name>
</gene>
<reference evidence="1" key="1">
    <citation type="submission" date="2023-11" db="EMBL/GenBank/DDBJ databases">
        <title>Gracilibacillus pellucida a moderately halophilic bacterium isolated from saline soil in Xinjiang province.</title>
        <authorList>
            <person name="Zhang Z."/>
            <person name="Tan F."/>
            <person name="Wang Y."/>
            <person name="Xia M."/>
        </authorList>
    </citation>
    <scope>NUCLEOTIDE SEQUENCE</scope>
    <source>
        <strain evidence="1">S3-1-1</strain>
    </source>
</reference>
<evidence type="ECO:0000313" key="1">
    <source>
        <dbReference type="EMBL" id="MDX8046091.1"/>
    </source>
</evidence>
<evidence type="ECO:0000313" key="2">
    <source>
        <dbReference type="Proteomes" id="UP001277972"/>
    </source>
</evidence>
<sequence length="160" mass="17625">MNTNKLTRIALLAAICVVGRLTFQFIPNIQPVTAIIIITASIMGIFPAICLAIITTYITNLFLGMGIWTIWQMIAWSVVGIIAALIGKLAMKHPFSWLIVFAFISAFLYGLIVNIGTFTFAGNFLAYYLAGLSFDFAHAVGNVIFMAILYPVLTKVFKNH</sequence>
<organism evidence="1 2">
    <name type="scientific">Gracilibacillus pellucidus</name>
    <dbReference type="NCBI Taxonomy" id="3095368"/>
    <lineage>
        <taxon>Bacteria</taxon>
        <taxon>Bacillati</taxon>
        <taxon>Bacillota</taxon>
        <taxon>Bacilli</taxon>
        <taxon>Bacillales</taxon>
        <taxon>Bacillaceae</taxon>
        <taxon>Gracilibacillus</taxon>
    </lineage>
</organism>
<keyword evidence="2" id="KW-1185">Reference proteome</keyword>